<organism evidence="1 2">
    <name type="scientific">Piscinibacter gummiphilus</name>
    <dbReference type="NCBI Taxonomy" id="946333"/>
    <lineage>
        <taxon>Bacteria</taxon>
        <taxon>Pseudomonadati</taxon>
        <taxon>Pseudomonadota</taxon>
        <taxon>Betaproteobacteria</taxon>
        <taxon>Burkholderiales</taxon>
        <taxon>Sphaerotilaceae</taxon>
        <taxon>Piscinibacter</taxon>
    </lineage>
</organism>
<accession>A0A1W6L6I8</accession>
<name>A0A1W6L6I8_9BURK</name>
<sequence>MFPVVPHLVAHIRLAAAFAVGLAAAFLMPGVADPVSRALVGWNVATWLYLAQVAWAMFHADHAHVKRVAEAQAESIVVVLMLVLVGALASLAGTVLQLSAAKGDEAGALGRVALAVVTVIGSWLLVPTLFTLAYASRFYENSEGGGLGFPEGKGHRPHYADFLYVAFTIAVASQTSDVVISNAAMRRLVLLQSVVSFGFNTAVLAFTINLAAGMV</sequence>
<proteinExistence type="predicted"/>
<reference evidence="1 2" key="1">
    <citation type="submission" date="2016-04" db="EMBL/GenBank/DDBJ databases">
        <title>Complete genome sequence of natural rubber-degrading, novel Gram-negative bacterium, Rhizobacter gummiphilus strain NS21.</title>
        <authorList>
            <person name="Tabata M."/>
            <person name="Kasai D."/>
            <person name="Fukuda M."/>
        </authorList>
    </citation>
    <scope>NUCLEOTIDE SEQUENCE [LARGE SCALE GENOMIC DNA]</scope>
    <source>
        <strain evidence="1 2">NS21</strain>
    </source>
</reference>
<dbReference type="Pfam" id="PF07077">
    <property type="entry name" value="DUF1345"/>
    <property type="match status" value="1"/>
</dbReference>
<dbReference type="RefSeq" id="WP_085750133.1">
    <property type="nucleotide sequence ID" value="NZ_CP024645.1"/>
</dbReference>
<evidence type="ECO:0000313" key="1">
    <source>
        <dbReference type="EMBL" id="ARN19864.1"/>
    </source>
</evidence>
<protein>
    <submittedName>
        <fullName evidence="1">Uncharacterized protein</fullName>
    </submittedName>
</protein>
<dbReference type="Proteomes" id="UP000193427">
    <property type="component" value="Chromosome"/>
</dbReference>
<gene>
    <name evidence="1" type="ORF">A4W93_08020</name>
</gene>
<dbReference type="InterPro" id="IPR009781">
    <property type="entry name" value="DUF1345"/>
</dbReference>
<dbReference type="OrthoDB" id="64737at2"/>
<dbReference type="EMBL" id="CP015118">
    <property type="protein sequence ID" value="ARN19864.1"/>
    <property type="molecule type" value="Genomic_DNA"/>
</dbReference>
<dbReference type="AlphaFoldDB" id="A0A1W6L6I8"/>
<dbReference type="KEGG" id="rgu:A4W93_08020"/>
<evidence type="ECO:0000313" key="2">
    <source>
        <dbReference type="Proteomes" id="UP000193427"/>
    </source>
</evidence>
<keyword evidence="2" id="KW-1185">Reference proteome</keyword>